<protein>
    <recommendedName>
        <fullName evidence="1">FAR1 domain-containing protein</fullName>
    </recommendedName>
</protein>
<evidence type="ECO:0000313" key="2">
    <source>
        <dbReference type="EMBL" id="SPC77044.1"/>
    </source>
</evidence>
<sequence>MDTVMIPHVDMEFDTLEDAWEFWLDYGNQMGFDVRKHFINKSMKDGMVTSRGFVCAKEGIRRVEGDGLCIRDRDDTRTNCPVRLYVKLERATGKYKVSNFVGEHNHILHLPENVYLMRSQQKMSEVHAGLIDLASSSGIKPKATNHTDPERIVKHKRKKESKITRKDSADQQFSKAKNLVVHSTYNPITMAHMKSIIPARLIKSVLQHQLKTLTSPSSAENVYGATSAMTVPLRPPLSNTSRLIKSVLQTIKTYNPSSAENVYGATSVTVPLRPPLIQVVDSELQTNVHDGNLDNSSDMELRLSNEVATVRNSHLAQTVEMSQNSSRAESTAVEQDEPYVGQEFESKAAAHAFYNAYGMCMGFKIRVSNLYRSKLDRSIIGRSLVCNKEGYRVPAKRDTKIRSRFPTRVGCKAMLSIKKLSTGNEEGDWCSKPVGGSHGVGLWKHIRRGCDTFSQYISFEVGYGTNVRFRQDWWCGVQPLQNAFPRLYSLAQTKDAVADCMCWKFNGTFTGLFKIRNGVEVSKGARLTIKSTVSLPVYFLSLFPIPKIERLQHPLGWLLVSGWALWSISLWKQEPVGRMVPHWDVRFMGQDWEVEPFQQSHSSISRGWVCWGSSRSGCFEVKSLSVLSLNTPLGFPWKSFGRWELPRGLLCMEAQRNAELIFDCGLVLYV</sequence>
<dbReference type="PANTHER" id="PTHR46328">
    <property type="entry name" value="FAR-RED IMPAIRED RESPONSIVE (FAR1) FAMILY PROTEIN-RELATED"/>
    <property type="match status" value="1"/>
</dbReference>
<proteinExistence type="predicted"/>
<dbReference type="InterPro" id="IPR004330">
    <property type="entry name" value="FAR1_DNA_bnd_dom"/>
</dbReference>
<feature type="domain" description="FAR1" evidence="1">
    <location>
        <begin position="21"/>
        <end position="108"/>
    </location>
</feature>
<name>A0A2N9ER45_FAGSY</name>
<gene>
    <name evidence="2" type="ORF">FSB_LOCUS4926</name>
</gene>
<dbReference type="PANTHER" id="PTHR46328:SF34">
    <property type="entry name" value="PROTEIN FAR1-RELATED SEQUENCE 5-LIKE"/>
    <property type="match status" value="1"/>
</dbReference>
<dbReference type="EMBL" id="OIVN01000248">
    <property type="protein sequence ID" value="SPC77044.1"/>
    <property type="molecule type" value="Genomic_DNA"/>
</dbReference>
<organism evidence="2">
    <name type="scientific">Fagus sylvatica</name>
    <name type="common">Beechnut</name>
    <dbReference type="NCBI Taxonomy" id="28930"/>
    <lineage>
        <taxon>Eukaryota</taxon>
        <taxon>Viridiplantae</taxon>
        <taxon>Streptophyta</taxon>
        <taxon>Embryophyta</taxon>
        <taxon>Tracheophyta</taxon>
        <taxon>Spermatophyta</taxon>
        <taxon>Magnoliopsida</taxon>
        <taxon>eudicotyledons</taxon>
        <taxon>Gunneridae</taxon>
        <taxon>Pentapetalae</taxon>
        <taxon>rosids</taxon>
        <taxon>fabids</taxon>
        <taxon>Fagales</taxon>
        <taxon>Fagaceae</taxon>
        <taxon>Fagus</taxon>
    </lineage>
</organism>
<accession>A0A2N9ER45</accession>
<reference evidence="2" key="1">
    <citation type="submission" date="2018-02" db="EMBL/GenBank/DDBJ databases">
        <authorList>
            <person name="Cohen D.B."/>
            <person name="Kent A.D."/>
        </authorList>
    </citation>
    <scope>NUCLEOTIDE SEQUENCE</scope>
</reference>
<evidence type="ECO:0000259" key="1">
    <source>
        <dbReference type="Pfam" id="PF03101"/>
    </source>
</evidence>
<dbReference type="AlphaFoldDB" id="A0A2N9ER45"/>
<dbReference type="Pfam" id="PF03101">
    <property type="entry name" value="FAR1"/>
    <property type="match status" value="2"/>
</dbReference>
<feature type="domain" description="FAR1" evidence="1">
    <location>
        <begin position="353"/>
        <end position="423"/>
    </location>
</feature>